<evidence type="ECO:0000256" key="2">
    <source>
        <dbReference type="ARBA" id="ARBA00012485"/>
    </source>
</evidence>
<accession>A0A267GKN7</accession>
<evidence type="ECO:0000256" key="1">
    <source>
        <dbReference type="ARBA" id="ARBA00000885"/>
    </source>
</evidence>
<comment type="catalytic activity">
    <reaction evidence="1">
        <text>S-ubiquitinyl-[E2 ubiquitin-conjugating enzyme]-L-cysteine + [acceptor protein]-L-lysine = [E2 ubiquitin-conjugating enzyme]-L-cysteine + N(6)-ubiquitinyl-[acceptor protein]-L-lysine.</text>
        <dbReference type="EC" id="2.3.2.26"/>
    </reaction>
</comment>
<sequence>AMPSATAAAPGSLQLSAIYSYSFKKVSICLHAAQDSADAIGIGGSRCLQLSQPNRVTVELADGQRRTVELEGLRLEPITCSGLRRQSPAVPGCGVELSVSAVAEDDEDHIAAGVVDEFAAADKATIDRVAGLIREARGLLCSFCSASLADLSRVLEVSTAPVAASADGLHEAAAAYFCHVDHADERRLVADASSAATPRPGECRYDGVDLTLPGAYIIAEAIQNVSSGSSGGLVVCARCRSPVGFSAAAAAAAAAAATPRACAFFPGLVRLLRDIRDVDDDIVGEEATPLTCPEVVAEDGDDAHLRRLLLRLGEGETIRRASLVALSDTGSREVALLWRLDGRCRVYSSDVGQLRPDGDDDAEGQRDAIGKAVCRGRKACRLLYLPSSDSAFAGAHGQWSRDVSVGSVCLPEQLAMRALLLLAQSTGQLAPGFRRVHGFYCGFVPYG</sequence>
<evidence type="ECO:0000256" key="7">
    <source>
        <dbReference type="ARBA" id="ARBA00053831"/>
    </source>
</evidence>
<evidence type="ECO:0000256" key="3">
    <source>
        <dbReference type="ARBA" id="ARBA00013646"/>
    </source>
</evidence>
<dbReference type="GO" id="GO:0005634">
    <property type="term" value="C:nucleus"/>
    <property type="evidence" value="ECO:0007669"/>
    <property type="project" value="TreeGrafter"/>
</dbReference>
<comment type="subunit">
    <text evidence="8">Interacts with UBE2C/UbcH10 (E2 ubiquitin-conjugating enzyme). In vitro, interacts with cyclin-B.</text>
</comment>
<dbReference type="GO" id="GO:0061630">
    <property type="term" value="F:ubiquitin protein ligase activity"/>
    <property type="evidence" value="ECO:0007669"/>
    <property type="project" value="UniProtKB-EC"/>
</dbReference>
<evidence type="ECO:0000313" key="9">
    <source>
        <dbReference type="EMBL" id="PAA85977.1"/>
    </source>
</evidence>
<dbReference type="AlphaFoldDB" id="A0A267GKN7"/>
<dbReference type="GO" id="GO:0005829">
    <property type="term" value="C:cytosol"/>
    <property type="evidence" value="ECO:0007669"/>
    <property type="project" value="TreeGrafter"/>
</dbReference>
<protein>
    <recommendedName>
        <fullName evidence="3">E3 ubiquitin-protein ligase E3D</fullName>
        <ecNumber evidence="2">2.3.2.26</ecNumber>
    </recommendedName>
    <alternativeName>
        <fullName evidence="6">HECT-type E3 ubiquitin transferase E3D</fullName>
    </alternativeName>
    <alternativeName>
        <fullName evidence="5">UbcH10-binding protein with a HECT-like domain</fullName>
    </alternativeName>
    <alternativeName>
        <fullName evidence="4">Ubiquitin-conjugating enzyme E2C-binding protein</fullName>
    </alternativeName>
</protein>
<proteinExistence type="predicted"/>
<dbReference type="InterPro" id="IPR019193">
    <property type="entry name" value="UBQ-conj_enz_E2-bd_prot"/>
</dbReference>
<dbReference type="GO" id="GO:0031624">
    <property type="term" value="F:ubiquitin conjugating enzyme binding"/>
    <property type="evidence" value="ECO:0007669"/>
    <property type="project" value="TreeGrafter"/>
</dbReference>
<dbReference type="GO" id="GO:0030332">
    <property type="term" value="F:cyclin binding"/>
    <property type="evidence" value="ECO:0007669"/>
    <property type="project" value="TreeGrafter"/>
</dbReference>
<reference evidence="9 10" key="1">
    <citation type="submission" date="2017-06" db="EMBL/GenBank/DDBJ databases">
        <title>A platform for efficient transgenesis in Macrostomum lignano, a flatworm model organism for stem cell research.</title>
        <authorList>
            <person name="Berezikov E."/>
        </authorList>
    </citation>
    <scope>NUCLEOTIDE SEQUENCE [LARGE SCALE GENOMIC DNA]</scope>
    <source>
        <strain evidence="9">DV1</strain>
        <tissue evidence="9">Whole organism</tissue>
    </source>
</reference>
<keyword evidence="10" id="KW-1185">Reference proteome</keyword>
<dbReference type="PANTHER" id="PTHR31531">
    <property type="entry name" value="E3 UBIQUITIN-PROTEIN LIGASE E3D FAMILY MEMBER"/>
    <property type="match status" value="1"/>
</dbReference>
<evidence type="ECO:0000256" key="8">
    <source>
        <dbReference type="ARBA" id="ARBA00064185"/>
    </source>
</evidence>
<dbReference type="EMBL" id="NIVC01000299">
    <property type="protein sequence ID" value="PAA85977.1"/>
    <property type="molecule type" value="Genomic_DNA"/>
</dbReference>
<dbReference type="GO" id="GO:0000209">
    <property type="term" value="P:protein polyubiquitination"/>
    <property type="evidence" value="ECO:0007669"/>
    <property type="project" value="TreeGrafter"/>
</dbReference>
<feature type="non-terminal residue" evidence="9">
    <location>
        <position position="1"/>
    </location>
</feature>
<evidence type="ECO:0000256" key="6">
    <source>
        <dbReference type="ARBA" id="ARBA00032298"/>
    </source>
</evidence>
<organism evidence="9 10">
    <name type="scientific">Macrostomum lignano</name>
    <dbReference type="NCBI Taxonomy" id="282301"/>
    <lineage>
        <taxon>Eukaryota</taxon>
        <taxon>Metazoa</taxon>
        <taxon>Spiralia</taxon>
        <taxon>Lophotrochozoa</taxon>
        <taxon>Platyhelminthes</taxon>
        <taxon>Rhabditophora</taxon>
        <taxon>Macrostomorpha</taxon>
        <taxon>Macrostomida</taxon>
        <taxon>Macrostomidae</taxon>
        <taxon>Macrostomum</taxon>
    </lineage>
</organism>
<dbReference type="GO" id="GO:0051865">
    <property type="term" value="P:protein autoubiquitination"/>
    <property type="evidence" value="ECO:0007669"/>
    <property type="project" value="TreeGrafter"/>
</dbReference>
<dbReference type="GO" id="GO:0006513">
    <property type="term" value="P:protein monoubiquitination"/>
    <property type="evidence" value="ECO:0007669"/>
    <property type="project" value="TreeGrafter"/>
</dbReference>
<comment type="function">
    <text evidence="7">E3 ubiquitin-protein ligase which accepts ubiquitin from specific E2 ubiquitin-conjugating enzymes, and transfers it to substrates, generally promoting their degradation by the proteasome. Independently of its E3 ubiquitin-protein ligase activity, acts as an inhibitor of CPSF3 endonuclease activity by blocking CPSF3 active site.</text>
</comment>
<evidence type="ECO:0000313" key="10">
    <source>
        <dbReference type="Proteomes" id="UP000215902"/>
    </source>
</evidence>
<gene>
    <name evidence="9" type="ORF">BOX15_Mlig008824g1</name>
</gene>
<evidence type="ECO:0000256" key="4">
    <source>
        <dbReference type="ARBA" id="ARBA00029737"/>
    </source>
</evidence>
<dbReference type="GO" id="GO:0000151">
    <property type="term" value="C:ubiquitin ligase complex"/>
    <property type="evidence" value="ECO:0007669"/>
    <property type="project" value="TreeGrafter"/>
</dbReference>
<evidence type="ECO:0000256" key="5">
    <source>
        <dbReference type="ARBA" id="ARBA00032234"/>
    </source>
</evidence>
<dbReference type="PANTHER" id="PTHR31531:SF2">
    <property type="entry name" value="E3 UBIQUITIN-PROTEIN LIGASE E3D"/>
    <property type="match status" value="1"/>
</dbReference>
<dbReference type="GO" id="GO:0043161">
    <property type="term" value="P:proteasome-mediated ubiquitin-dependent protein catabolic process"/>
    <property type="evidence" value="ECO:0007669"/>
    <property type="project" value="TreeGrafter"/>
</dbReference>
<name>A0A267GKN7_9PLAT</name>
<dbReference type="Proteomes" id="UP000215902">
    <property type="component" value="Unassembled WGS sequence"/>
</dbReference>
<comment type="caution">
    <text evidence="9">The sequence shown here is derived from an EMBL/GenBank/DDBJ whole genome shotgun (WGS) entry which is preliminary data.</text>
</comment>
<dbReference type="EC" id="2.3.2.26" evidence="2"/>
<dbReference type="Pfam" id="PF09814">
    <property type="entry name" value="HECT_2"/>
    <property type="match status" value="1"/>
</dbReference>